<proteinExistence type="predicted"/>
<comment type="caution">
    <text evidence="1">The sequence shown here is derived from an EMBL/GenBank/DDBJ whole genome shotgun (WGS) entry which is preliminary data.</text>
</comment>
<sequence>MGISDTDLLAEIQRLADDNSSPPSLSEMQNNGEYSTTTYFNRFGSWKGALERAGFNPRSNARRVEQEDLLQELRRLDQEVDGRPKVRDMDEIGEYSAATYRRQFGSWESALKAAGIKTESPRKITKDELVEELHRLADELGEQPSREQLDEYGRYSADSYRRRFGSWNRALTTAGFESTRVGKTARIREDELIAELQRLSERVGGEPTMKEMDEFGKHSPTTYSNRFGSWSKAVEIALSEENEG</sequence>
<dbReference type="AlphaFoldDB" id="A0A830FDY1"/>
<name>A0A830FDY1_9EURY</name>
<dbReference type="EMBL" id="BMPF01000009">
    <property type="protein sequence ID" value="GGL45449.1"/>
    <property type="molecule type" value="Genomic_DNA"/>
</dbReference>
<dbReference type="OrthoDB" id="11472at2157"/>
<organism evidence="1 2">
    <name type="scientific">Halarchaeum grantii</name>
    <dbReference type="NCBI Taxonomy" id="1193105"/>
    <lineage>
        <taxon>Archaea</taxon>
        <taxon>Methanobacteriati</taxon>
        <taxon>Methanobacteriota</taxon>
        <taxon>Stenosarchaea group</taxon>
        <taxon>Halobacteria</taxon>
        <taxon>Halobacteriales</taxon>
        <taxon>Halobacteriaceae</taxon>
    </lineage>
</organism>
<dbReference type="InterPro" id="IPR041025">
    <property type="entry name" value="HNH_repeat"/>
</dbReference>
<reference evidence="1 2" key="1">
    <citation type="journal article" date="2019" name="Int. J. Syst. Evol. Microbiol.">
        <title>The Global Catalogue of Microorganisms (GCM) 10K type strain sequencing project: providing services to taxonomists for standard genome sequencing and annotation.</title>
        <authorList>
            <consortium name="The Broad Institute Genomics Platform"/>
            <consortium name="The Broad Institute Genome Sequencing Center for Infectious Disease"/>
            <person name="Wu L."/>
            <person name="Ma J."/>
        </authorList>
    </citation>
    <scope>NUCLEOTIDE SEQUENCE [LARGE SCALE GENOMIC DNA]</scope>
    <source>
        <strain evidence="1 2">JCM 19585</strain>
    </source>
</reference>
<dbReference type="Pfam" id="PF18780">
    <property type="entry name" value="HNH_repeat"/>
    <property type="match status" value="4"/>
</dbReference>
<keyword evidence="2" id="KW-1185">Reference proteome</keyword>
<evidence type="ECO:0000313" key="2">
    <source>
        <dbReference type="Proteomes" id="UP000628840"/>
    </source>
</evidence>
<gene>
    <name evidence="1" type="ORF">GCM10009037_31130</name>
</gene>
<dbReference type="RefSeq" id="WP_188884575.1">
    <property type="nucleotide sequence ID" value="NZ_BMPF01000009.1"/>
</dbReference>
<evidence type="ECO:0000313" key="1">
    <source>
        <dbReference type="EMBL" id="GGL45449.1"/>
    </source>
</evidence>
<accession>A0A830FDY1</accession>
<protein>
    <submittedName>
        <fullName evidence="1">Uncharacterized protein</fullName>
    </submittedName>
</protein>
<dbReference type="Proteomes" id="UP000628840">
    <property type="component" value="Unassembled WGS sequence"/>
</dbReference>